<dbReference type="EMBL" id="KD165366">
    <property type="protein sequence ID" value="EMS55880.1"/>
    <property type="molecule type" value="Genomic_DNA"/>
</dbReference>
<accession>M7ZU32</accession>
<evidence type="ECO:0000256" key="1">
    <source>
        <dbReference type="SAM" id="MobiDB-lite"/>
    </source>
</evidence>
<protein>
    <submittedName>
        <fullName evidence="2">Uncharacterized protein</fullName>
    </submittedName>
</protein>
<sequence>MAALGGQQEEEQRRRRSLVQAHGEVRRRRDGVMRDSGEKMSRSRDLWDFNSDEWSGLRGPGRQRAGGRSRGQSGGVVDAKTDIFGGEAPNPQVAEAGEAGDELLHMDGGVGCEGI</sequence>
<evidence type="ECO:0000313" key="2">
    <source>
        <dbReference type="EMBL" id="EMS55880.1"/>
    </source>
</evidence>
<name>M7ZU32_TRIUA</name>
<feature type="region of interest" description="Disordered" evidence="1">
    <location>
        <begin position="1"/>
        <end position="92"/>
    </location>
</feature>
<proteinExistence type="predicted"/>
<gene>
    <name evidence="2" type="ORF">TRIUR3_34219</name>
</gene>
<reference evidence="2" key="1">
    <citation type="journal article" date="2013" name="Nature">
        <title>Draft genome of the wheat A-genome progenitor Triticum urartu.</title>
        <authorList>
            <person name="Ling H.Q."/>
            <person name="Zhao S."/>
            <person name="Liu D."/>
            <person name="Wang J."/>
            <person name="Sun H."/>
            <person name="Zhang C."/>
            <person name="Fan H."/>
            <person name="Li D."/>
            <person name="Dong L."/>
            <person name="Tao Y."/>
            <person name="Gao C."/>
            <person name="Wu H."/>
            <person name="Li Y."/>
            <person name="Cui Y."/>
            <person name="Guo X."/>
            <person name="Zheng S."/>
            <person name="Wang B."/>
            <person name="Yu K."/>
            <person name="Liang Q."/>
            <person name="Yang W."/>
            <person name="Lou X."/>
            <person name="Chen J."/>
            <person name="Feng M."/>
            <person name="Jian J."/>
            <person name="Zhang X."/>
            <person name="Luo G."/>
            <person name="Jiang Y."/>
            <person name="Liu J."/>
            <person name="Wang Z."/>
            <person name="Sha Y."/>
            <person name="Zhang B."/>
            <person name="Wu H."/>
            <person name="Tang D."/>
            <person name="Shen Q."/>
            <person name="Xue P."/>
            <person name="Zou S."/>
            <person name="Wang X."/>
            <person name="Liu X."/>
            <person name="Wang F."/>
            <person name="Yang Y."/>
            <person name="An X."/>
            <person name="Dong Z."/>
            <person name="Zhang K."/>
            <person name="Zhang X."/>
            <person name="Luo M.C."/>
            <person name="Dvorak J."/>
            <person name="Tong Y."/>
            <person name="Wang J."/>
            <person name="Yang H."/>
            <person name="Li Z."/>
            <person name="Wang D."/>
            <person name="Zhang A."/>
            <person name="Wang J."/>
        </authorList>
    </citation>
    <scope>NUCLEOTIDE SEQUENCE</scope>
</reference>
<feature type="compositionally biased region" description="Basic and acidic residues" evidence="1">
    <location>
        <begin position="30"/>
        <end position="47"/>
    </location>
</feature>
<dbReference type="AlphaFoldDB" id="M7ZU32"/>
<organism evidence="2">
    <name type="scientific">Triticum urartu</name>
    <name type="common">Red wild einkorn</name>
    <name type="synonym">Crithodium urartu</name>
    <dbReference type="NCBI Taxonomy" id="4572"/>
    <lineage>
        <taxon>Eukaryota</taxon>
        <taxon>Viridiplantae</taxon>
        <taxon>Streptophyta</taxon>
        <taxon>Embryophyta</taxon>
        <taxon>Tracheophyta</taxon>
        <taxon>Spermatophyta</taxon>
        <taxon>Magnoliopsida</taxon>
        <taxon>Liliopsida</taxon>
        <taxon>Poales</taxon>
        <taxon>Poaceae</taxon>
        <taxon>BOP clade</taxon>
        <taxon>Pooideae</taxon>
        <taxon>Triticodae</taxon>
        <taxon>Triticeae</taxon>
        <taxon>Triticinae</taxon>
        <taxon>Triticum</taxon>
    </lineage>
</organism>